<accession>G0U3T3</accession>
<protein>
    <recommendedName>
        <fullName evidence="3">Secreted protein</fullName>
    </recommendedName>
</protein>
<dbReference type="AlphaFoldDB" id="G0U3T3"/>
<name>G0U3T3_TRYVY</name>
<proteinExistence type="predicted"/>
<dbReference type="VEuPathDB" id="TriTrypDB:TvY486_0907630"/>
<organism evidence="2">
    <name type="scientific">Trypanosoma vivax (strain Y486)</name>
    <dbReference type="NCBI Taxonomy" id="1055687"/>
    <lineage>
        <taxon>Eukaryota</taxon>
        <taxon>Discoba</taxon>
        <taxon>Euglenozoa</taxon>
        <taxon>Kinetoplastea</taxon>
        <taxon>Metakinetoplastina</taxon>
        <taxon>Trypanosomatida</taxon>
        <taxon>Trypanosomatidae</taxon>
        <taxon>Trypanosoma</taxon>
        <taxon>Duttonella</taxon>
    </lineage>
</organism>
<feature type="chain" id="PRO_5003409846" description="Secreted protein" evidence="1">
    <location>
        <begin position="17"/>
        <end position="126"/>
    </location>
</feature>
<gene>
    <name evidence="2" type="ORF">TVY486_0907630</name>
</gene>
<evidence type="ECO:0000256" key="1">
    <source>
        <dbReference type="SAM" id="SignalP"/>
    </source>
</evidence>
<reference evidence="2" key="1">
    <citation type="journal article" date="2012" name="Proc. Natl. Acad. Sci. U.S.A.">
        <title>Antigenic diversity is generated by distinct evolutionary mechanisms in African trypanosome species.</title>
        <authorList>
            <person name="Jackson A.P."/>
            <person name="Berry A."/>
            <person name="Aslett M."/>
            <person name="Allison H.C."/>
            <person name="Burton P."/>
            <person name="Vavrova-Anderson J."/>
            <person name="Brown R."/>
            <person name="Browne H."/>
            <person name="Corton N."/>
            <person name="Hauser H."/>
            <person name="Gamble J."/>
            <person name="Gilderthorp R."/>
            <person name="Marcello L."/>
            <person name="McQuillan J."/>
            <person name="Otto T.D."/>
            <person name="Quail M.A."/>
            <person name="Sanders M.J."/>
            <person name="van Tonder A."/>
            <person name="Ginger M.L."/>
            <person name="Field M.C."/>
            <person name="Barry J.D."/>
            <person name="Hertz-Fowler C."/>
            <person name="Berriman M."/>
        </authorList>
    </citation>
    <scope>NUCLEOTIDE SEQUENCE</scope>
    <source>
        <strain evidence="2">Y486</strain>
    </source>
</reference>
<sequence>MSFAHVLSLLLLAGEGHKFSFHFVSFVLPLLMSFPRSPVSFHHSCLWYDSFHGEKDPFYWWKGAYVVYMDSNHHIHLSPVLFYICIVSVADKKGNNNNKKTKPSTALTTRVTIISRLAERSSLTTY</sequence>
<keyword evidence="1" id="KW-0732">Signal</keyword>
<feature type="signal peptide" evidence="1">
    <location>
        <begin position="1"/>
        <end position="16"/>
    </location>
</feature>
<evidence type="ECO:0000313" key="2">
    <source>
        <dbReference type="EMBL" id="CCC50942.1"/>
    </source>
</evidence>
<evidence type="ECO:0008006" key="3">
    <source>
        <dbReference type="Google" id="ProtNLM"/>
    </source>
</evidence>
<dbReference type="EMBL" id="HE573025">
    <property type="protein sequence ID" value="CCC50942.1"/>
    <property type="molecule type" value="Genomic_DNA"/>
</dbReference>